<evidence type="ECO:0000256" key="1">
    <source>
        <dbReference type="SAM" id="MobiDB-lite"/>
    </source>
</evidence>
<feature type="domain" description="Gcp-like" evidence="2">
    <location>
        <begin position="36"/>
        <end position="146"/>
    </location>
</feature>
<dbReference type="GO" id="GO:0016740">
    <property type="term" value="F:transferase activity"/>
    <property type="evidence" value="ECO:0007669"/>
    <property type="project" value="UniProtKB-KW"/>
</dbReference>
<feature type="region of interest" description="Disordered" evidence="1">
    <location>
        <begin position="199"/>
        <end position="222"/>
    </location>
</feature>
<feature type="compositionally biased region" description="Basic and acidic residues" evidence="1">
    <location>
        <begin position="199"/>
        <end position="210"/>
    </location>
</feature>
<dbReference type="PANTHER" id="PTHR11735:SF11">
    <property type="entry name" value="TRNA THREONYLCARBAMOYLADENOSINE BIOSYNTHESIS PROTEIN TSAB"/>
    <property type="match status" value="1"/>
</dbReference>
<gene>
    <name evidence="3" type="ORF">FRC0190_00572</name>
</gene>
<dbReference type="AlphaFoldDB" id="A0A6I8M9N8"/>
<dbReference type="GO" id="GO:0002949">
    <property type="term" value="P:tRNA threonylcarbamoyladenosine modification"/>
    <property type="evidence" value="ECO:0007669"/>
    <property type="project" value="InterPro"/>
</dbReference>
<dbReference type="Proteomes" id="UP000423525">
    <property type="component" value="Chromosome"/>
</dbReference>
<keyword evidence="3" id="KW-0808">Transferase</keyword>
<evidence type="ECO:0000313" key="3">
    <source>
        <dbReference type="EMBL" id="VZH84557.1"/>
    </source>
</evidence>
<dbReference type="NCBIfam" id="TIGR03725">
    <property type="entry name" value="T6A_YeaZ"/>
    <property type="match status" value="1"/>
</dbReference>
<dbReference type="KEGG" id="crf:FRC0190_00572"/>
<accession>A0A6I8M9N8</accession>
<feature type="compositionally biased region" description="Low complexity" evidence="1">
    <location>
        <begin position="211"/>
        <end position="222"/>
    </location>
</feature>
<dbReference type="Pfam" id="PF00814">
    <property type="entry name" value="TsaD"/>
    <property type="match status" value="1"/>
</dbReference>
<dbReference type="InterPro" id="IPR000905">
    <property type="entry name" value="Gcp-like_dom"/>
</dbReference>
<reference evidence="3 4" key="1">
    <citation type="submission" date="2019-11" db="EMBL/GenBank/DDBJ databases">
        <authorList>
            <person name="Brisse S."/>
        </authorList>
    </citation>
    <scope>NUCLEOTIDE SEQUENCE [LARGE SCALE GENOMIC DNA]</scope>
    <source>
        <strain evidence="3">FRC0190</strain>
    </source>
</reference>
<protein>
    <submittedName>
        <fullName evidence="3">tRNA (Adenosine(37)-N6)-threonylcarbamoyltransferase complex dimerization subunit type 1 TsaB</fullName>
    </submittedName>
</protein>
<dbReference type="Gene3D" id="3.30.420.40">
    <property type="match status" value="1"/>
</dbReference>
<dbReference type="CDD" id="cd24032">
    <property type="entry name" value="ASKHA_NBD_TsaB"/>
    <property type="match status" value="1"/>
</dbReference>
<dbReference type="EMBL" id="LR738855">
    <property type="protein sequence ID" value="VZH84557.1"/>
    <property type="molecule type" value="Genomic_DNA"/>
</dbReference>
<dbReference type="InterPro" id="IPR043129">
    <property type="entry name" value="ATPase_NBD"/>
</dbReference>
<dbReference type="RefSeq" id="WP_155871746.1">
    <property type="nucleotide sequence ID" value="NZ_CP168248.1"/>
</dbReference>
<dbReference type="PANTHER" id="PTHR11735">
    <property type="entry name" value="TRNA N6-ADENOSINE THREONYLCARBAMOYLTRANSFERASE"/>
    <property type="match status" value="1"/>
</dbReference>
<name>A0A6I8M9N8_9CORY</name>
<proteinExistence type="predicted"/>
<sequence length="222" mass="23444">MLVLAIDTSTPDLIVGLVRKESTIPSVLAQKIYEDSRQHNELLTPTVVELLAESGLEFSDIEAIVVGCGPGPFTGLRVGMVTAAAMGHALGVPVHGVSTHDAIAMQLTGSVLVATDARRKEVYWTAYRDGVRVAGPDVISPKELSILSGTSVISVPKKLEASLPESAAGIKTVDLRPLPECLVAVADFDVEPGPLEPLYLRRPDAKEPAAKPKSPAIPDVEL</sequence>
<evidence type="ECO:0000259" key="2">
    <source>
        <dbReference type="Pfam" id="PF00814"/>
    </source>
</evidence>
<evidence type="ECO:0000313" key="4">
    <source>
        <dbReference type="Proteomes" id="UP000423525"/>
    </source>
</evidence>
<organism evidence="3 4">
    <name type="scientific">Corynebacterium rouxii</name>
    <dbReference type="NCBI Taxonomy" id="2719119"/>
    <lineage>
        <taxon>Bacteria</taxon>
        <taxon>Bacillati</taxon>
        <taxon>Actinomycetota</taxon>
        <taxon>Actinomycetes</taxon>
        <taxon>Mycobacteriales</taxon>
        <taxon>Corynebacteriaceae</taxon>
        <taxon>Corynebacterium</taxon>
    </lineage>
</organism>
<dbReference type="InterPro" id="IPR022496">
    <property type="entry name" value="T6A_TsaB"/>
</dbReference>
<dbReference type="SUPFAM" id="SSF53067">
    <property type="entry name" value="Actin-like ATPase domain"/>
    <property type="match status" value="2"/>
</dbReference>
<dbReference type="GO" id="GO:0005829">
    <property type="term" value="C:cytosol"/>
    <property type="evidence" value="ECO:0007669"/>
    <property type="project" value="TreeGrafter"/>
</dbReference>